<evidence type="ECO:0000313" key="3">
    <source>
        <dbReference type="Proteomes" id="UP000271974"/>
    </source>
</evidence>
<evidence type="ECO:0000313" key="2">
    <source>
        <dbReference type="EMBL" id="RUS68996.1"/>
    </source>
</evidence>
<dbReference type="STRING" id="188477.A0A433SJ00"/>
<accession>A0A433SJ00</accession>
<feature type="region of interest" description="Disordered" evidence="1">
    <location>
        <begin position="49"/>
        <end position="105"/>
    </location>
</feature>
<feature type="non-terminal residue" evidence="2">
    <location>
        <position position="133"/>
    </location>
</feature>
<keyword evidence="3" id="KW-1185">Reference proteome</keyword>
<gene>
    <name evidence="2" type="ORF">EGW08_023240</name>
</gene>
<protein>
    <submittedName>
        <fullName evidence="2">Uncharacterized protein</fullName>
    </submittedName>
</protein>
<reference evidence="2 3" key="1">
    <citation type="submission" date="2019-01" db="EMBL/GenBank/DDBJ databases">
        <title>A draft genome assembly of the solar-powered sea slug Elysia chlorotica.</title>
        <authorList>
            <person name="Cai H."/>
            <person name="Li Q."/>
            <person name="Fang X."/>
            <person name="Li J."/>
            <person name="Curtis N.E."/>
            <person name="Altenburger A."/>
            <person name="Shibata T."/>
            <person name="Feng M."/>
            <person name="Maeda T."/>
            <person name="Schwartz J.A."/>
            <person name="Shigenobu S."/>
            <person name="Lundholm N."/>
            <person name="Nishiyama T."/>
            <person name="Yang H."/>
            <person name="Hasebe M."/>
            <person name="Li S."/>
            <person name="Pierce S.K."/>
            <person name="Wang J."/>
        </authorList>
    </citation>
    <scope>NUCLEOTIDE SEQUENCE [LARGE SCALE GENOMIC DNA]</scope>
    <source>
        <strain evidence="2">EC2010</strain>
        <tissue evidence="2">Whole organism of an adult</tissue>
    </source>
</reference>
<name>A0A433SJ00_ELYCH</name>
<dbReference type="AlphaFoldDB" id="A0A433SJ00"/>
<feature type="compositionally biased region" description="Pro residues" evidence="1">
    <location>
        <begin position="79"/>
        <end position="90"/>
    </location>
</feature>
<feature type="compositionally biased region" description="Low complexity" evidence="1">
    <location>
        <begin position="55"/>
        <end position="78"/>
    </location>
</feature>
<dbReference type="EMBL" id="RQTK01001881">
    <property type="protein sequence ID" value="RUS68996.1"/>
    <property type="molecule type" value="Genomic_DNA"/>
</dbReference>
<proteinExistence type="predicted"/>
<sequence>QTYLENIYNQTLGHSGALSADGSQHSSHSSLQQLHLECSQLQKQSGAVAADKQAELQQQHALHLMQQQAMQQTSGHSPGPSPIQSPPCPGSPAMMIRSRSPEDAQSAILYRQLQQLQLHQQMVPPQASSPTPP</sequence>
<feature type="non-terminal residue" evidence="2">
    <location>
        <position position="1"/>
    </location>
</feature>
<comment type="caution">
    <text evidence="2">The sequence shown here is derived from an EMBL/GenBank/DDBJ whole genome shotgun (WGS) entry which is preliminary data.</text>
</comment>
<organism evidence="2 3">
    <name type="scientific">Elysia chlorotica</name>
    <name type="common">Eastern emerald elysia</name>
    <name type="synonym">Sea slug</name>
    <dbReference type="NCBI Taxonomy" id="188477"/>
    <lineage>
        <taxon>Eukaryota</taxon>
        <taxon>Metazoa</taxon>
        <taxon>Spiralia</taxon>
        <taxon>Lophotrochozoa</taxon>
        <taxon>Mollusca</taxon>
        <taxon>Gastropoda</taxon>
        <taxon>Heterobranchia</taxon>
        <taxon>Euthyneura</taxon>
        <taxon>Panpulmonata</taxon>
        <taxon>Sacoglossa</taxon>
        <taxon>Placobranchoidea</taxon>
        <taxon>Plakobranchidae</taxon>
        <taxon>Elysia</taxon>
    </lineage>
</organism>
<dbReference type="Proteomes" id="UP000271974">
    <property type="component" value="Unassembled WGS sequence"/>
</dbReference>
<evidence type="ECO:0000256" key="1">
    <source>
        <dbReference type="SAM" id="MobiDB-lite"/>
    </source>
</evidence>